<dbReference type="PROSITE" id="PS50995">
    <property type="entry name" value="HTH_MARR_2"/>
    <property type="match status" value="1"/>
</dbReference>
<keyword evidence="6" id="KW-1185">Reference proteome</keyword>
<dbReference type="PROSITE" id="PS01117">
    <property type="entry name" value="HTH_MARR_1"/>
    <property type="match status" value="1"/>
</dbReference>
<dbReference type="AlphaFoldDB" id="A0A8F6TYV3"/>
<keyword evidence="1" id="KW-0805">Transcription regulation</keyword>
<dbReference type="Proteomes" id="UP000825009">
    <property type="component" value="Chromosome"/>
</dbReference>
<dbReference type="EMBL" id="CP079194">
    <property type="protein sequence ID" value="QXT41426.1"/>
    <property type="molecule type" value="Genomic_DNA"/>
</dbReference>
<dbReference type="InterPro" id="IPR023187">
    <property type="entry name" value="Tscrpt_reg_MarR-type_CS"/>
</dbReference>
<evidence type="ECO:0000259" key="4">
    <source>
        <dbReference type="PROSITE" id="PS50995"/>
    </source>
</evidence>
<proteinExistence type="predicted"/>
<dbReference type="Pfam" id="PF01047">
    <property type="entry name" value="MarR"/>
    <property type="match status" value="1"/>
</dbReference>
<keyword evidence="3" id="KW-0804">Transcription</keyword>
<dbReference type="SMART" id="SM00347">
    <property type="entry name" value="HTH_MARR"/>
    <property type="match status" value="1"/>
</dbReference>
<sequence length="154" mass="16805">MPGHLIRRLHQISVSLFSEGMKSAGIDMTSPQFAALAILEENPGIDQATLAGMIALDRPTIGGVIERLAAKGLVERKTSPTDRRAKSLALTPAGAEMVQRMRPVVVETQSRVLDGLSEAEKEKFISLAEKITLLHNDRSRAPLVIRKKKEVSQV</sequence>
<dbReference type="PANTHER" id="PTHR42756:SF1">
    <property type="entry name" value="TRANSCRIPTIONAL REPRESSOR OF EMRAB OPERON"/>
    <property type="match status" value="1"/>
</dbReference>
<keyword evidence="2" id="KW-0238">DNA-binding</keyword>
<dbReference type="GO" id="GO:0003700">
    <property type="term" value="F:DNA-binding transcription factor activity"/>
    <property type="evidence" value="ECO:0007669"/>
    <property type="project" value="InterPro"/>
</dbReference>
<feature type="domain" description="HTH marR-type" evidence="4">
    <location>
        <begin position="2"/>
        <end position="133"/>
    </location>
</feature>
<name>A0A8F6TYV3_9RHOB</name>
<dbReference type="PANTHER" id="PTHR42756">
    <property type="entry name" value="TRANSCRIPTIONAL REGULATOR, MARR"/>
    <property type="match status" value="1"/>
</dbReference>
<evidence type="ECO:0000256" key="2">
    <source>
        <dbReference type="ARBA" id="ARBA00023125"/>
    </source>
</evidence>
<reference evidence="5 6" key="1">
    <citation type="submission" date="2021-07" db="EMBL/GenBank/DDBJ databases">
        <title>A novel Jannaschia species isolated from marine dinoflagellate Ceratoperidinium margalefii.</title>
        <authorList>
            <person name="Jiang Y."/>
            <person name="Li Z."/>
        </authorList>
    </citation>
    <scope>NUCLEOTIDE SEQUENCE [LARGE SCALE GENOMIC DNA]</scope>
    <source>
        <strain evidence="5 6">J12C1-MA-4</strain>
    </source>
</reference>
<dbReference type="KEGG" id="gce:KYE46_09655"/>
<accession>A0A8F6TYV3</accession>
<organism evidence="5 6">
    <name type="scientific">Gymnodinialimonas ceratoperidinii</name>
    <dbReference type="NCBI Taxonomy" id="2856823"/>
    <lineage>
        <taxon>Bacteria</taxon>
        <taxon>Pseudomonadati</taxon>
        <taxon>Pseudomonadota</taxon>
        <taxon>Alphaproteobacteria</taxon>
        <taxon>Rhodobacterales</taxon>
        <taxon>Paracoccaceae</taxon>
        <taxon>Gymnodinialimonas</taxon>
    </lineage>
</organism>
<evidence type="ECO:0000313" key="5">
    <source>
        <dbReference type="EMBL" id="QXT41426.1"/>
    </source>
</evidence>
<evidence type="ECO:0000313" key="6">
    <source>
        <dbReference type="Proteomes" id="UP000825009"/>
    </source>
</evidence>
<protein>
    <submittedName>
        <fullName evidence="5">MarR family transcriptional regulator</fullName>
    </submittedName>
</protein>
<evidence type="ECO:0000256" key="3">
    <source>
        <dbReference type="ARBA" id="ARBA00023163"/>
    </source>
</evidence>
<gene>
    <name evidence="5" type="ORF">KYE46_09655</name>
</gene>
<evidence type="ECO:0000256" key="1">
    <source>
        <dbReference type="ARBA" id="ARBA00023015"/>
    </source>
</evidence>
<dbReference type="InterPro" id="IPR000835">
    <property type="entry name" value="HTH_MarR-typ"/>
</dbReference>
<dbReference type="GO" id="GO:0003677">
    <property type="term" value="F:DNA binding"/>
    <property type="evidence" value="ECO:0007669"/>
    <property type="project" value="UniProtKB-KW"/>
</dbReference>